<feature type="transmembrane region" description="Helical" evidence="3">
    <location>
        <begin position="65"/>
        <end position="83"/>
    </location>
</feature>
<evidence type="ECO:0000259" key="4">
    <source>
        <dbReference type="PROSITE" id="PS50887"/>
    </source>
</evidence>
<dbReference type="Pfam" id="PF00990">
    <property type="entry name" value="GGDEF"/>
    <property type="match status" value="1"/>
</dbReference>
<comment type="catalytic activity">
    <reaction evidence="2">
        <text>2 GTP = 3',3'-c-di-GMP + 2 diphosphate</text>
        <dbReference type="Rhea" id="RHEA:24898"/>
        <dbReference type="ChEBI" id="CHEBI:33019"/>
        <dbReference type="ChEBI" id="CHEBI:37565"/>
        <dbReference type="ChEBI" id="CHEBI:58805"/>
        <dbReference type="EC" id="2.7.7.65"/>
    </reaction>
</comment>
<feature type="transmembrane region" description="Helical" evidence="3">
    <location>
        <begin position="89"/>
        <end position="106"/>
    </location>
</feature>
<keyword evidence="5" id="KW-0614">Plasmid</keyword>
<evidence type="ECO:0000256" key="3">
    <source>
        <dbReference type="SAM" id="Phobius"/>
    </source>
</evidence>
<dbReference type="NCBIfam" id="TIGR00254">
    <property type="entry name" value="GGDEF"/>
    <property type="match status" value="1"/>
</dbReference>
<protein>
    <recommendedName>
        <fullName evidence="1">diguanylate cyclase</fullName>
        <ecNumber evidence="1">2.7.7.65</ecNumber>
    </recommendedName>
</protein>
<dbReference type="RefSeq" id="WP_305473208.1">
    <property type="nucleotide sequence ID" value="NZ_JAUYVT010000023.1"/>
</dbReference>
<dbReference type="SUPFAM" id="SSF55073">
    <property type="entry name" value="Nucleotide cyclase"/>
    <property type="match status" value="1"/>
</dbReference>
<evidence type="ECO:0000313" key="6">
    <source>
        <dbReference type="Proteomes" id="UP001177212"/>
    </source>
</evidence>
<feature type="transmembrane region" description="Helical" evidence="3">
    <location>
        <begin position="140"/>
        <end position="158"/>
    </location>
</feature>
<keyword evidence="3" id="KW-1133">Transmembrane helix</keyword>
<dbReference type="InterPro" id="IPR000160">
    <property type="entry name" value="GGDEF_dom"/>
</dbReference>
<dbReference type="EC" id="2.7.7.65" evidence="1"/>
<dbReference type="Proteomes" id="UP001177212">
    <property type="component" value="Unassembled WGS sequence"/>
</dbReference>
<feature type="transmembrane region" description="Helical" evidence="3">
    <location>
        <begin position="40"/>
        <end position="58"/>
    </location>
</feature>
<feature type="transmembrane region" description="Helical" evidence="3">
    <location>
        <begin position="12"/>
        <end position="34"/>
    </location>
</feature>
<organism evidence="5 6">
    <name type="scientific">Pseudoalteromonas marina</name>
    <dbReference type="NCBI Taxonomy" id="267375"/>
    <lineage>
        <taxon>Bacteria</taxon>
        <taxon>Pseudomonadati</taxon>
        <taxon>Pseudomonadota</taxon>
        <taxon>Gammaproteobacteria</taxon>
        <taxon>Alteromonadales</taxon>
        <taxon>Pseudoalteromonadaceae</taxon>
        <taxon>Pseudoalteromonas</taxon>
    </lineage>
</organism>
<dbReference type="EMBL" id="JAUYVT010000023">
    <property type="protein sequence ID" value="MDP2566636.1"/>
    <property type="molecule type" value="Genomic_DNA"/>
</dbReference>
<dbReference type="CDD" id="cd01949">
    <property type="entry name" value="GGDEF"/>
    <property type="match status" value="1"/>
</dbReference>
<sequence>MHEHSNNPERKLIVRFFSSIGFIATLVMGCIALTNSDYFLFFTLICSSLIYAWALSVYKNLEKSASAILYNLYALMIYLVLTGGAQGTGPIWIFIVSPVTFSIRGLKRGIVDIVLFLLAVILAFYCAHTFSIYNYQPDQFPYRVIFSFIIVAMLSGFYENSREKYNQKILALSKKNELLATIDPLTGLPNRRFTMNKLSEFKLALTKEQTPFVLILCDVDNFKKVNDEYGHSFGDEALIHLANILKQHIPNNAVASRWGGEEFLIAIPNVFNAKGVEISNKIHAALKQFPVNTSSESLSLTISMGVVQSHESDSIDIDIKRADELLYKAKEQGKNRTCSE</sequence>
<dbReference type="PANTHER" id="PTHR45138">
    <property type="entry name" value="REGULATORY COMPONENTS OF SENSORY TRANSDUCTION SYSTEM"/>
    <property type="match status" value="1"/>
</dbReference>
<evidence type="ECO:0000256" key="2">
    <source>
        <dbReference type="ARBA" id="ARBA00034247"/>
    </source>
</evidence>
<proteinExistence type="predicted"/>
<evidence type="ECO:0000256" key="1">
    <source>
        <dbReference type="ARBA" id="ARBA00012528"/>
    </source>
</evidence>
<feature type="domain" description="GGDEF" evidence="4">
    <location>
        <begin position="210"/>
        <end position="340"/>
    </location>
</feature>
<keyword evidence="3" id="KW-0472">Membrane</keyword>
<dbReference type="PANTHER" id="PTHR45138:SF9">
    <property type="entry name" value="DIGUANYLATE CYCLASE DGCM-RELATED"/>
    <property type="match status" value="1"/>
</dbReference>
<name>A0ABT9FIQ3_9GAMM</name>
<dbReference type="GO" id="GO:0052621">
    <property type="term" value="F:diguanylate cyclase activity"/>
    <property type="evidence" value="ECO:0007669"/>
    <property type="project" value="UniProtKB-EC"/>
</dbReference>
<dbReference type="InterPro" id="IPR050469">
    <property type="entry name" value="Diguanylate_Cyclase"/>
</dbReference>
<keyword evidence="6" id="KW-1185">Reference proteome</keyword>
<dbReference type="InterPro" id="IPR029787">
    <property type="entry name" value="Nucleotide_cyclase"/>
</dbReference>
<accession>A0ABT9FIQ3</accession>
<dbReference type="SMART" id="SM00267">
    <property type="entry name" value="GGDEF"/>
    <property type="match status" value="1"/>
</dbReference>
<dbReference type="InterPro" id="IPR043128">
    <property type="entry name" value="Rev_trsase/Diguanyl_cyclase"/>
</dbReference>
<comment type="caution">
    <text evidence="5">The sequence shown here is derived from an EMBL/GenBank/DDBJ whole genome shotgun (WGS) entry which is preliminary data.</text>
</comment>
<evidence type="ECO:0000313" key="5">
    <source>
        <dbReference type="EMBL" id="MDP2566636.1"/>
    </source>
</evidence>
<dbReference type="PROSITE" id="PS50887">
    <property type="entry name" value="GGDEF"/>
    <property type="match status" value="1"/>
</dbReference>
<keyword evidence="5" id="KW-0548">Nucleotidyltransferase</keyword>
<reference evidence="5" key="1">
    <citation type="submission" date="2023-07" db="EMBL/GenBank/DDBJ databases">
        <title>Genome content predicts the carbon catabolic preferences of heterotrophic bacteria.</title>
        <authorList>
            <person name="Gralka M."/>
        </authorList>
    </citation>
    <scope>NUCLEOTIDE SEQUENCE</scope>
    <source>
        <strain evidence="5">4G09</strain>
    </source>
</reference>
<keyword evidence="5" id="KW-0808">Transferase</keyword>
<gene>
    <name evidence="5" type="ORF">Q8W34_18495</name>
</gene>
<dbReference type="Gene3D" id="3.30.70.270">
    <property type="match status" value="1"/>
</dbReference>
<keyword evidence="3" id="KW-0812">Transmembrane</keyword>
<feature type="transmembrane region" description="Helical" evidence="3">
    <location>
        <begin position="113"/>
        <end position="134"/>
    </location>
</feature>